<reference evidence="1" key="2">
    <citation type="submission" date="2025-08" db="UniProtKB">
        <authorList>
            <consortium name="Ensembl"/>
        </authorList>
    </citation>
    <scope>IDENTIFICATION</scope>
</reference>
<dbReference type="Proteomes" id="UP000007648">
    <property type="component" value="Unassembled WGS sequence"/>
</dbReference>
<dbReference type="InParanoid" id="A0A7N4PGU0"/>
<dbReference type="AlphaFoldDB" id="A0A7N4PGU0"/>
<accession>A0A7N4PGU0</accession>
<protein>
    <recommendedName>
        <fullName evidence="3">SUMO interacting motifs containing 1</fullName>
    </recommendedName>
</protein>
<evidence type="ECO:0000313" key="1">
    <source>
        <dbReference type="Ensembl" id="ENSSHAP00000037492.1"/>
    </source>
</evidence>
<dbReference type="PANTHER" id="PTHR23187">
    <property type="entry name" value="FLJ44216 PROTEIN-RELATED"/>
    <property type="match status" value="1"/>
</dbReference>
<dbReference type="InterPro" id="IPR052119">
    <property type="entry name" value="ElonginBC-PRC2_ViralRestrict"/>
</dbReference>
<dbReference type="GO" id="GO:0032184">
    <property type="term" value="F:SUMO polymer binding"/>
    <property type="evidence" value="ECO:0007669"/>
    <property type="project" value="TreeGrafter"/>
</dbReference>
<evidence type="ECO:0008006" key="3">
    <source>
        <dbReference type="Google" id="ProtNLM"/>
    </source>
</evidence>
<name>A0A7N4PGU0_SARHA</name>
<dbReference type="PANTHER" id="PTHR23187:SF3">
    <property type="entry name" value="SUMO-INTERACTING MOTIF-CONTAINING PROTEIN 1"/>
    <property type="match status" value="1"/>
</dbReference>
<sequence length="714" mass="80755">MAEPIIISDDSDTEWNSSYINWNAPQPLDSNFSRAPASSSTLVSYPMGTGSTSTEVCRSVAATSSTTEVSTSTPKQEEPMIEPLVSPINPNLPLSPMISLCESDRPLDLIDLTDNTGMMIGDVGMDASGVIDLTQTDDDNDNGDDEDKSLSDFICPGRNAPRGIEIDLSALDPDSLLNTTASEFNFCLGTQGLPECERLTLMSEGTECDNTICDQESLNIFQGFMSPAPSYYNSYSTVEQPSGSTFERDSDHFESFQQNPDVTTISTSSRSSVTLPCMLENFYQVILDTSEERMMEEPKPEPIPQGRVQIIINTIEANFSEATLQCLEEFVTPQFFPPMEILSHVIRKILLGPSIGTLVEDTYKLLIRIQEMHPASFTYVAWDWDLMTFAMQEQECEKPGQVFFLRYVLQTMDDDFQNIMIKPRAQVQDTIASSVISCDKQPQHIKDIIRWMIRVLAGPGFPEFEKCSVKECAHNQAMALAYRPSAYGNPNQEVILYLQKFLAMAVEVDRTPTCTSSRIAEMLFGFVLNIPERSQREMFFTSMENHLLRSKVLEIVLIHSCDRPTTMPLSYAQILYFLNNATILYNQTEGVKWESWDELVEHLQFLLISYHKILTEHLRTPVRERKDINRRFKPPTQQADDITALDVEMQIEGFRGRMVQVVGGIMPFHLQEKLFLLKLLFLQAIHGKPLLESRLQGGHLMRARTLLNQEYPNN</sequence>
<dbReference type="Ensembl" id="ENSSHAT00000044342.1">
    <property type="protein sequence ID" value="ENSSHAP00000037492.1"/>
    <property type="gene ID" value="ENSSHAG00000024769.1"/>
</dbReference>
<reference evidence="1 2" key="1">
    <citation type="journal article" date="2011" name="Proc. Natl. Acad. Sci. U.S.A.">
        <title>Genetic diversity and population structure of the endangered marsupial Sarcophilus harrisii (Tasmanian devil).</title>
        <authorList>
            <person name="Miller W."/>
            <person name="Hayes V.M."/>
            <person name="Ratan A."/>
            <person name="Petersen D.C."/>
            <person name="Wittekindt N.E."/>
            <person name="Miller J."/>
            <person name="Walenz B."/>
            <person name="Knight J."/>
            <person name="Qi J."/>
            <person name="Zhao F."/>
            <person name="Wang Q."/>
            <person name="Bedoya-Reina O.C."/>
            <person name="Katiyar N."/>
            <person name="Tomsho L.P."/>
            <person name="Kasson L.M."/>
            <person name="Hardie R.A."/>
            <person name="Woodbridge P."/>
            <person name="Tindall E.A."/>
            <person name="Bertelsen M.F."/>
            <person name="Dixon D."/>
            <person name="Pyecroft S."/>
            <person name="Helgen K.M."/>
            <person name="Lesk A.M."/>
            <person name="Pringle T.H."/>
            <person name="Patterson N."/>
            <person name="Zhang Y."/>
            <person name="Kreiss A."/>
            <person name="Woods G.M."/>
            <person name="Jones M.E."/>
            <person name="Schuster S.C."/>
        </authorList>
    </citation>
    <scope>NUCLEOTIDE SEQUENCE [LARGE SCALE GENOMIC DNA]</scope>
</reference>
<evidence type="ECO:0000313" key="2">
    <source>
        <dbReference type="Proteomes" id="UP000007648"/>
    </source>
</evidence>
<keyword evidence="2" id="KW-1185">Reference proteome</keyword>
<proteinExistence type="predicted"/>
<organism evidence="1 2">
    <name type="scientific">Sarcophilus harrisii</name>
    <name type="common">Tasmanian devil</name>
    <name type="synonym">Sarcophilus laniarius</name>
    <dbReference type="NCBI Taxonomy" id="9305"/>
    <lineage>
        <taxon>Eukaryota</taxon>
        <taxon>Metazoa</taxon>
        <taxon>Chordata</taxon>
        <taxon>Craniata</taxon>
        <taxon>Vertebrata</taxon>
        <taxon>Euteleostomi</taxon>
        <taxon>Mammalia</taxon>
        <taxon>Metatheria</taxon>
        <taxon>Dasyuromorphia</taxon>
        <taxon>Dasyuridae</taxon>
        <taxon>Sarcophilus</taxon>
    </lineage>
</organism>
<reference evidence="1" key="3">
    <citation type="submission" date="2025-09" db="UniProtKB">
        <authorList>
            <consortium name="Ensembl"/>
        </authorList>
    </citation>
    <scope>IDENTIFICATION</scope>
</reference>
<dbReference type="GeneTree" id="ENSGT00940000153451"/>